<keyword evidence="8 10" id="KW-0460">Magnesium</keyword>
<comment type="catalytic activity">
    <reaction evidence="9 10 11">
        <text>adenosine(37) in tRNA + dimethylallyl diphosphate = N(6)-dimethylallyladenosine(37) in tRNA + diphosphate</text>
        <dbReference type="Rhea" id="RHEA:26482"/>
        <dbReference type="Rhea" id="RHEA-COMP:10162"/>
        <dbReference type="Rhea" id="RHEA-COMP:10375"/>
        <dbReference type="ChEBI" id="CHEBI:33019"/>
        <dbReference type="ChEBI" id="CHEBI:57623"/>
        <dbReference type="ChEBI" id="CHEBI:74411"/>
        <dbReference type="ChEBI" id="CHEBI:74415"/>
        <dbReference type="EC" id="2.5.1.75"/>
    </reaction>
</comment>
<comment type="function">
    <text evidence="2 10 12">Catalyzes the transfer of a dimethylallyl group onto the adenine at position 37 in tRNAs that read codons beginning with uridine, leading to the formation of N6-(dimethylallyl)adenosine (i(6)A).</text>
</comment>
<dbReference type="OrthoDB" id="9776390at2"/>
<dbReference type="NCBIfam" id="TIGR00174">
    <property type="entry name" value="miaA"/>
    <property type="match status" value="1"/>
</dbReference>
<evidence type="ECO:0000256" key="4">
    <source>
        <dbReference type="ARBA" id="ARBA00022679"/>
    </source>
</evidence>
<comment type="similarity">
    <text evidence="3 10 13">Belongs to the IPP transferase family.</text>
</comment>
<feature type="site" description="Interaction with substrate tRNA" evidence="10">
    <location>
        <position position="101"/>
    </location>
</feature>
<comment type="cofactor">
    <cofactor evidence="1 10">
        <name>Mg(2+)</name>
        <dbReference type="ChEBI" id="CHEBI:18420"/>
    </cofactor>
</comment>
<evidence type="ECO:0000256" key="5">
    <source>
        <dbReference type="ARBA" id="ARBA00022694"/>
    </source>
</evidence>
<comment type="caution">
    <text evidence="14">The sequence shown here is derived from an EMBL/GenBank/DDBJ whole genome shotgun (WGS) entry which is preliminary data.</text>
</comment>
<comment type="subunit">
    <text evidence="10">Monomer.</text>
</comment>
<dbReference type="GO" id="GO:0006400">
    <property type="term" value="P:tRNA modification"/>
    <property type="evidence" value="ECO:0007669"/>
    <property type="project" value="TreeGrafter"/>
</dbReference>
<evidence type="ECO:0000256" key="1">
    <source>
        <dbReference type="ARBA" id="ARBA00001946"/>
    </source>
</evidence>
<dbReference type="GO" id="GO:0005524">
    <property type="term" value="F:ATP binding"/>
    <property type="evidence" value="ECO:0007669"/>
    <property type="project" value="UniProtKB-UniRule"/>
</dbReference>
<feature type="site" description="Interaction with substrate tRNA" evidence="10">
    <location>
        <position position="124"/>
    </location>
</feature>
<dbReference type="InterPro" id="IPR039657">
    <property type="entry name" value="Dimethylallyltransferase"/>
</dbReference>
<evidence type="ECO:0000256" key="6">
    <source>
        <dbReference type="ARBA" id="ARBA00022741"/>
    </source>
</evidence>
<feature type="region of interest" description="Interaction with substrate tRNA" evidence="10">
    <location>
        <begin position="35"/>
        <end position="38"/>
    </location>
</feature>
<dbReference type="Gene3D" id="1.10.20.140">
    <property type="match status" value="1"/>
</dbReference>
<evidence type="ECO:0000256" key="2">
    <source>
        <dbReference type="ARBA" id="ARBA00003213"/>
    </source>
</evidence>
<dbReference type="PANTHER" id="PTHR11088">
    <property type="entry name" value="TRNA DIMETHYLALLYLTRANSFERASE"/>
    <property type="match status" value="1"/>
</dbReference>
<dbReference type="EC" id="2.5.1.75" evidence="10"/>
<dbReference type="SUPFAM" id="SSF52540">
    <property type="entry name" value="P-loop containing nucleoside triphosphate hydrolases"/>
    <property type="match status" value="2"/>
</dbReference>
<evidence type="ECO:0000256" key="13">
    <source>
        <dbReference type="RuleBase" id="RU003785"/>
    </source>
</evidence>
<dbReference type="EMBL" id="SGXF01000006">
    <property type="protein sequence ID" value="RZS92942.1"/>
    <property type="molecule type" value="Genomic_DNA"/>
</dbReference>
<evidence type="ECO:0000313" key="15">
    <source>
        <dbReference type="Proteomes" id="UP000292927"/>
    </source>
</evidence>
<dbReference type="Gene3D" id="3.40.50.300">
    <property type="entry name" value="P-loop containing nucleotide triphosphate hydrolases"/>
    <property type="match status" value="1"/>
</dbReference>
<dbReference type="HAMAP" id="MF_00185">
    <property type="entry name" value="IPP_trans"/>
    <property type="match status" value="1"/>
</dbReference>
<feature type="binding site" evidence="10">
    <location>
        <begin position="12"/>
        <end position="17"/>
    </location>
    <ligand>
        <name>substrate</name>
    </ligand>
</feature>
<evidence type="ECO:0000256" key="3">
    <source>
        <dbReference type="ARBA" id="ARBA00005842"/>
    </source>
</evidence>
<evidence type="ECO:0000256" key="12">
    <source>
        <dbReference type="RuleBase" id="RU003784"/>
    </source>
</evidence>
<keyword evidence="6 10" id="KW-0547">Nucleotide-binding</keyword>
<comment type="caution">
    <text evidence="10">Lacks conserved residue(s) required for the propagation of feature annotation.</text>
</comment>
<dbReference type="InterPro" id="IPR027417">
    <property type="entry name" value="P-loop_NTPase"/>
</dbReference>
<evidence type="ECO:0000256" key="11">
    <source>
        <dbReference type="RuleBase" id="RU003783"/>
    </source>
</evidence>
<keyword evidence="5 10" id="KW-0819">tRNA processing</keyword>
<gene>
    <name evidence="10" type="primary">miaA</name>
    <name evidence="14" type="ORF">EV209_2687</name>
</gene>
<reference evidence="14 15" key="1">
    <citation type="submission" date="2019-02" db="EMBL/GenBank/DDBJ databases">
        <title>Genomic Encyclopedia of Type Strains, Phase IV (KMG-IV): sequencing the most valuable type-strain genomes for metagenomic binning, comparative biology and taxonomic classification.</title>
        <authorList>
            <person name="Goeker M."/>
        </authorList>
    </citation>
    <scope>NUCLEOTIDE SEQUENCE [LARGE SCALE GENOMIC DNA]</scope>
    <source>
        <strain evidence="14 15">DSM 29486</strain>
    </source>
</reference>
<proteinExistence type="inferred from homology"/>
<keyword evidence="15" id="KW-1185">Reference proteome</keyword>
<keyword evidence="4 10" id="KW-0808">Transferase</keyword>
<sequence length="328" mass="37322">MKKPLLILTGPTAVGKTALSIDLARSVNGEIISADSMQVYKGMDIGSAKIRREEMQGVPHHLIDILEPEQAFDVLQFQTMAKQAIQDIYSRGRVPVLVGGTGFYIQSVLYDIDFTPIADNGQIRAGLEALAATQEGREALYRRLEQADPASAKAIHPNNIKRVIRALEFFQLTGSRISDHNEEQRNHESPYCFLYCVLNTDRALLYERIERRVDEMMEQGLLEEVKKLKDRGLTSDLVSMQGLGYKELLEYLNGCCSLEEAVQKLKQNTRHFAKRQITWFRRERDVTWFDLPASHHNRAAVLDAILQEAERRGVLQAAEILQKRPENE</sequence>
<dbReference type="GO" id="GO:0052381">
    <property type="term" value="F:tRNA dimethylallyltransferase activity"/>
    <property type="evidence" value="ECO:0007669"/>
    <property type="project" value="UniProtKB-UniRule"/>
</dbReference>
<keyword evidence="7 10" id="KW-0067">ATP-binding</keyword>
<dbReference type="RefSeq" id="WP_130435944.1">
    <property type="nucleotide sequence ID" value="NZ_SGXF01000006.1"/>
</dbReference>
<evidence type="ECO:0000256" key="10">
    <source>
        <dbReference type="HAMAP-Rule" id="MF_00185"/>
    </source>
</evidence>
<accession>A0A4Q7P2Q7</accession>
<evidence type="ECO:0000256" key="7">
    <source>
        <dbReference type="ARBA" id="ARBA00022840"/>
    </source>
</evidence>
<dbReference type="Proteomes" id="UP000292927">
    <property type="component" value="Unassembled WGS sequence"/>
</dbReference>
<evidence type="ECO:0000256" key="9">
    <source>
        <dbReference type="ARBA" id="ARBA00049563"/>
    </source>
</evidence>
<dbReference type="AlphaFoldDB" id="A0A4Q7P2Q7"/>
<name>A0A4Q7P2Q7_9FIRM</name>
<protein>
    <recommendedName>
        <fullName evidence="10">tRNA dimethylallyltransferase</fullName>
        <ecNumber evidence="10">2.5.1.75</ecNumber>
    </recommendedName>
    <alternativeName>
        <fullName evidence="10">Dimethylallyl diphosphate:tRNA dimethylallyltransferase</fullName>
        <shortName evidence="10">DMAPP:tRNA dimethylallyltransferase</shortName>
        <shortName evidence="10">DMATase</shortName>
    </alternativeName>
    <alternativeName>
        <fullName evidence="10">Isopentenyl-diphosphate:tRNA isopentenyltransferase</fullName>
        <shortName evidence="10">IPP transferase</shortName>
        <shortName evidence="10">IPPT</shortName>
        <shortName evidence="10">IPTase</shortName>
    </alternativeName>
</protein>
<dbReference type="InterPro" id="IPR018022">
    <property type="entry name" value="IPT"/>
</dbReference>
<dbReference type="PANTHER" id="PTHR11088:SF60">
    <property type="entry name" value="TRNA DIMETHYLALLYLTRANSFERASE"/>
    <property type="match status" value="1"/>
</dbReference>
<evidence type="ECO:0000313" key="14">
    <source>
        <dbReference type="EMBL" id="RZS92942.1"/>
    </source>
</evidence>
<organism evidence="14 15">
    <name type="scientific">Cuneatibacter caecimuris</name>
    <dbReference type="NCBI Taxonomy" id="1796618"/>
    <lineage>
        <taxon>Bacteria</taxon>
        <taxon>Bacillati</taxon>
        <taxon>Bacillota</taxon>
        <taxon>Clostridia</taxon>
        <taxon>Lachnospirales</taxon>
        <taxon>Lachnospiraceae</taxon>
        <taxon>Cuneatibacter</taxon>
    </lineage>
</organism>
<evidence type="ECO:0000256" key="8">
    <source>
        <dbReference type="ARBA" id="ARBA00022842"/>
    </source>
</evidence>
<dbReference type="Pfam" id="PF01715">
    <property type="entry name" value="IPPT"/>
    <property type="match status" value="1"/>
</dbReference>
<feature type="binding site" evidence="10">
    <location>
        <begin position="10"/>
        <end position="17"/>
    </location>
    <ligand>
        <name>ATP</name>
        <dbReference type="ChEBI" id="CHEBI:30616"/>
    </ligand>
</feature>